<keyword evidence="2" id="KW-1185">Reference proteome</keyword>
<accession>A0A9D4PCX6</accession>
<sequence length="73" mass="7934">MASGWSRVTYRSRKSSCLASQDRCVPGAVVPTRAVGKFGAPSTGRHSLCHWKVLPRGVVRGRSPTRRQRGGNV</sequence>
<gene>
    <name evidence="1" type="ORF">HPB52_007443</name>
</gene>
<evidence type="ECO:0000313" key="1">
    <source>
        <dbReference type="EMBL" id="KAH7935421.1"/>
    </source>
</evidence>
<evidence type="ECO:0000313" key="2">
    <source>
        <dbReference type="Proteomes" id="UP000821837"/>
    </source>
</evidence>
<dbReference type="Proteomes" id="UP000821837">
    <property type="component" value="Unassembled WGS sequence"/>
</dbReference>
<reference evidence="1" key="1">
    <citation type="journal article" date="2020" name="Cell">
        <title>Large-Scale Comparative Analyses of Tick Genomes Elucidate Their Genetic Diversity and Vector Capacities.</title>
        <authorList>
            <consortium name="Tick Genome and Microbiome Consortium (TIGMIC)"/>
            <person name="Jia N."/>
            <person name="Wang J."/>
            <person name="Shi W."/>
            <person name="Du L."/>
            <person name="Sun Y."/>
            <person name="Zhan W."/>
            <person name="Jiang J.F."/>
            <person name="Wang Q."/>
            <person name="Zhang B."/>
            <person name="Ji P."/>
            <person name="Bell-Sakyi L."/>
            <person name="Cui X.M."/>
            <person name="Yuan T.T."/>
            <person name="Jiang B.G."/>
            <person name="Yang W.F."/>
            <person name="Lam T.T."/>
            <person name="Chang Q.C."/>
            <person name="Ding S.J."/>
            <person name="Wang X.J."/>
            <person name="Zhu J.G."/>
            <person name="Ruan X.D."/>
            <person name="Zhao L."/>
            <person name="Wei J.T."/>
            <person name="Ye R.Z."/>
            <person name="Que T.C."/>
            <person name="Du C.H."/>
            <person name="Zhou Y.H."/>
            <person name="Cheng J.X."/>
            <person name="Dai P.F."/>
            <person name="Guo W.B."/>
            <person name="Han X.H."/>
            <person name="Huang E.J."/>
            <person name="Li L.F."/>
            <person name="Wei W."/>
            <person name="Gao Y.C."/>
            <person name="Liu J.Z."/>
            <person name="Shao H.Z."/>
            <person name="Wang X."/>
            <person name="Wang C.C."/>
            <person name="Yang T.C."/>
            <person name="Huo Q.B."/>
            <person name="Li W."/>
            <person name="Chen H.Y."/>
            <person name="Chen S.E."/>
            <person name="Zhou L.G."/>
            <person name="Ni X.B."/>
            <person name="Tian J.H."/>
            <person name="Sheng Y."/>
            <person name="Liu T."/>
            <person name="Pan Y.S."/>
            <person name="Xia L.Y."/>
            <person name="Li J."/>
            <person name="Zhao F."/>
            <person name="Cao W.C."/>
        </authorList>
    </citation>
    <scope>NUCLEOTIDE SEQUENCE</scope>
    <source>
        <strain evidence="1">Rsan-2018</strain>
    </source>
</reference>
<name>A0A9D4PCX6_RHISA</name>
<comment type="caution">
    <text evidence="1">The sequence shown here is derived from an EMBL/GenBank/DDBJ whole genome shotgun (WGS) entry which is preliminary data.</text>
</comment>
<organism evidence="1 2">
    <name type="scientific">Rhipicephalus sanguineus</name>
    <name type="common">Brown dog tick</name>
    <name type="synonym">Ixodes sanguineus</name>
    <dbReference type="NCBI Taxonomy" id="34632"/>
    <lineage>
        <taxon>Eukaryota</taxon>
        <taxon>Metazoa</taxon>
        <taxon>Ecdysozoa</taxon>
        <taxon>Arthropoda</taxon>
        <taxon>Chelicerata</taxon>
        <taxon>Arachnida</taxon>
        <taxon>Acari</taxon>
        <taxon>Parasitiformes</taxon>
        <taxon>Ixodida</taxon>
        <taxon>Ixodoidea</taxon>
        <taxon>Ixodidae</taxon>
        <taxon>Rhipicephalinae</taxon>
        <taxon>Rhipicephalus</taxon>
        <taxon>Rhipicephalus</taxon>
    </lineage>
</organism>
<proteinExistence type="predicted"/>
<dbReference type="AlphaFoldDB" id="A0A9D4PCX6"/>
<protein>
    <submittedName>
        <fullName evidence="1">Uncharacterized protein</fullName>
    </submittedName>
</protein>
<dbReference type="EMBL" id="JABSTV010001255">
    <property type="protein sequence ID" value="KAH7935421.1"/>
    <property type="molecule type" value="Genomic_DNA"/>
</dbReference>
<reference evidence="1" key="2">
    <citation type="submission" date="2021-09" db="EMBL/GenBank/DDBJ databases">
        <authorList>
            <person name="Jia N."/>
            <person name="Wang J."/>
            <person name="Shi W."/>
            <person name="Du L."/>
            <person name="Sun Y."/>
            <person name="Zhan W."/>
            <person name="Jiang J."/>
            <person name="Wang Q."/>
            <person name="Zhang B."/>
            <person name="Ji P."/>
            <person name="Sakyi L.B."/>
            <person name="Cui X."/>
            <person name="Yuan T."/>
            <person name="Jiang B."/>
            <person name="Yang W."/>
            <person name="Lam T.T.-Y."/>
            <person name="Chang Q."/>
            <person name="Ding S."/>
            <person name="Wang X."/>
            <person name="Zhu J."/>
            <person name="Ruan X."/>
            <person name="Zhao L."/>
            <person name="Wei J."/>
            <person name="Que T."/>
            <person name="Du C."/>
            <person name="Cheng J."/>
            <person name="Dai P."/>
            <person name="Han X."/>
            <person name="Huang E."/>
            <person name="Gao Y."/>
            <person name="Liu J."/>
            <person name="Shao H."/>
            <person name="Ye R."/>
            <person name="Li L."/>
            <person name="Wei W."/>
            <person name="Wang X."/>
            <person name="Wang C."/>
            <person name="Huo Q."/>
            <person name="Li W."/>
            <person name="Guo W."/>
            <person name="Chen H."/>
            <person name="Chen S."/>
            <person name="Zhou L."/>
            <person name="Zhou L."/>
            <person name="Ni X."/>
            <person name="Tian J."/>
            <person name="Zhou Y."/>
            <person name="Sheng Y."/>
            <person name="Liu T."/>
            <person name="Pan Y."/>
            <person name="Xia L."/>
            <person name="Li J."/>
            <person name="Zhao F."/>
            <person name="Cao W."/>
        </authorList>
    </citation>
    <scope>NUCLEOTIDE SEQUENCE</scope>
    <source>
        <strain evidence="1">Rsan-2018</strain>
        <tissue evidence="1">Larvae</tissue>
    </source>
</reference>